<feature type="domain" description="Methyltransferase" evidence="3">
    <location>
        <begin position="35"/>
        <end position="124"/>
    </location>
</feature>
<dbReference type="CDD" id="cd02440">
    <property type="entry name" value="AdoMet_MTases"/>
    <property type="match status" value="1"/>
</dbReference>
<dbReference type="PANTHER" id="PTHR43861">
    <property type="entry name" value="TRANS-ACONITATE 2-METHYLTRANSFERASE-RELATED"/>
    <property type="match status" value="1"/>
</dbReference>
<organism evidence="4 5">
    <name type="scientific">Rhodoblastus sphagnicola</name>
    <dbReference type="NCBI Taxonomy" id="333368"/>
    <lineage>
        <taxon>Bacteria</taxon>
        <taxon>Pseudomonadati</taxon>
        <taxon>Pseudomonadota</taxon>
        <taxon>Alphaproteobacteria</taxon>
        <taxon>Hyphomicrobiales</taxon>
        <taxon>Rhodoblastaceae</taxon>
        <taxon>Rhodoblastus</taxon>
    </lineage>
</organism>
<name>A0A2S6NEQ0_9HYPH</name>
<evidence type="ECO:0000256" key="1">
    <source>
        <dbReference type="ARBA" id="ARBA00022603"/>
    </source>
</evidence>
<dbReference type="OrthoDB" id="9795085at2"/>
<evidence type="ECO:0000313" key="4">
    <source>
        <dbReference type="EMBL" id="PPQ33093.1"/>
    </source>
</evidence>
<accession>A0A2S6NEQ0</accession>
<evidence type="ECO:0000313" key="5">
    <source>
        <dbReference type="Proteomes" id="UP000239089"/>
    </source>
</evidence>
<dbReference type="RefSeq" id="WP_104506388.1">
    <property type="nucleotide sequence ID" value="NZ_JACIGC010000033.1"/>
</dbReference>
<evidence type="ECO:0000256" key="2">
    <source>
        <dbReference type="ARBA" id="ARBA00022679"/>
    </source>
</evidence>
<dbReference type="Gene3D" id="3.40.50.150">
    <property type="entry name" value="Vaccinia Virus protein VP39"/>
    <property type="match status" value="1"/>
</dbReference>
<comment type="caution">
    <text evidence="4">The sequence shown here is derived from an EMBL/GenBank/DDBJ whole genome shotgun (WGS) entry which is preliminary data.</text>
</comment>
<dbReference type="Pfam" id="PF13649">
    <property type="entry name" value="Methyltransf_25"/>
    <property type="match status" value="1"/>
</dbReference>
<sequence length="257" mass="28940">MRDWNCDLYLKFERERAQAARDLLSRIPPLAPRKIVDLGCGPGNSAAILSLYYRCGDILGIDRSPSMIKAARERLPIARFVEADLAQWAPEAQVDLIFANAALHFAPDHDRLLPKLLSFLKPGGVLAVQMPNVLQDPAHALMRMVAVDGPWMEKLAPIAKSRAAIGSIDDYYAWLSPHVQNIDLWQTTYVHPLDGHDAVIDWFAGSALLPFLDRLDDDDESAAFLAHYRRELEMAYLPQEDGKVLLHYPRLFFVAQV</sequence>
<gene>
    <name evidence="4" type="ORF">CCR94_02930</name>
</gene>
<dbReference type="InterPro" id="IPR023149">
    <property type="entry name" value="Trans_acon_MeTrfase_C"/>
</dbReference>
<dbReference type="Proteomes" id="UP000239089">
    <property type="component" value="Unassembled WGS sequence"/>
</dbReference>
<dbReference type="SUPFAM" id="SSF53335">
    <property type="entry name" value="S-adenosyl-L-methionine-dependent methyltransferases"/>
    <property type="match status" value="1"/>
</dbReference>
<keyword evidence="2 4" id="KW-0808">Transferase</keyword>
<proteinExistence type="predicted"/>
<protein>
    <submittedName>
        <fullName evidence="4">Trans-aconitate 2-methyltransferase</fullName>
    </submittedName>
</protein>
<dbReference type="PANTHER" id="PTHR43861:SF1">
    <property type="entry name" value="TRANS-ACONITATE 2-METHYLTRANSFERASE"/>
    <property type="match status" value="1"/>
</dbReference>
<dbReference type="AlphaFoldDB" id="A0A2S6NEQ0"/>
<dbReference type="EMBL" id="NHSJ01000029">
    <property type="protein sequence ID" value="PPQ33093.1"/>
    <property type="molecule type" value="Genomic_DNA"/>
</dbReference>
<keyword evidence="5" id="KW-1185">Reference proteome</keyword>
<dbReference type="GO" id="GO:0030798">
    <property type="term" value="F:trans-aconitate 2-methyltransferase activity"/>
    <property type="evidence" value="ECO:0007669"/>
    <property type="project" value="InterPro"/>
</dbReference>
<dbReference type="InterPro" id="IPR041698">
    <property type="entry name" value="Methyltransf_25"/>
</dbReference>
<dbReference type="InterPro" id="IPR029063">
    <property type="entry name" value="SAM-dependent_MTases_sf"/>
</dbReference>
<dbReference type="GO" id="GO:0032259">
    <property type="term" value="P:methylation"/>
    <property type="evidence" value="ECO:0007669"/>
    <property type="project" value="UniProtKB-KW"/>
</dbReference>
<evidence type="ECO:0000259" key="3">
    <source>
        <dbReference type="Pfam" id="PF13649"/>
    </source>
</evidence>
<keyword evidence="1 4" id="KW-0489">Methyltransferase</keyword>
<dbReference type="Gene3D" id="1.10.150.290">
    <property type="entry name" value="S-adenosyl-L-methionine-dependent methyltransferases"/>
    <property type="match status" value="1"/>
</dbReference>
<reference evidence="4 5" key="1">
    <citation type="journal article" date="2018" name="Arch. Microbiol.">
        <title>New insights into the metabolic potential of the phototrophic purple bacterium Rhodopila globiformis DSM 161(T) from its draft genome sequence and evidence for a vanadium-dependent nitrogenase.</title>
        <authorList>
            <person name="Imhoff J.F."/>
            <person name="Rahn T."/>
            <person name="Kunzel S."/>
            <person name="Neulinger S.C."/>
        </authorList>
    </citation>
    <scope>NUCLEOTIDE SEQUENCE [LARGE SCALE GENOMIC DNA]</scope>
    <source>
        <strain evidence="4 5">DSM 16996</strain>
    </source>
</reference>
<dbReference type="NCBIfam" id="NF002463">
    <property type="entry name" value="PRK01683.1"/>
    <property type="match status" value="1"/>
</dbReference>